<dbReference type="Proteomes" id="UP000050164">
    <property type="component" value="Unassembled WGS sequence"/>
</dbReference>
<reference evidence="4 5" key="1">
    <citation type="submission" date="2015-03" db="EMBL/GenBank/DDBJ databases">
        <authorList>
            <consortium name="Pathogen Informatics"/>
        </authorList>
    </citation>
    <scope>NUCLEOTIDE SEQUENCE [LARGE SCALE GENOMIC DNA]</scope>
    <source>
        <strain evidence="2 5">Bir 185</strain>
        <strain evidence="4">N09902308</strain>
    </source>
</reference>
<sequence length="96" mass="10069">MIESSSTTTSLPCSTSRLARSIASSATDVWSDGGRSKVEAMTSPLTERCISVTSSGRSSTSTTMRWHSGLFLVIALAMSCRIVVLPALGGDTINAR</sequence>
<reference evidence="3" key="2">
    <citation type="submission" date="2015-03" db="EMBL/GenBank/DDBJ databases">
        <authorList>
            <consortium name="Pathogen Informatics"/>
            <person name="Murphy D."/>
        </authorList>
    </citation>
    <scope>NUCLEOTIDE SEQUENCE</scope>
    <source>
        <strain evidence="3">N09902308</strain>
    </source>
</reference>
<accession>A0A655AT88</accession>
<keyword evidence="1" id="KW-1133">Transmembrane helix</keyword>
<evidence type="ECO:0000256" key="1">
    <source>
        <dbReference type="SAM" id="Phobius"/>
    </source>
</evidence>
<evidence type="ECO:0000313" key="2">
    <source>
        <dbReference type="EMBL" id="CKT65865.1"/>
    </source>
</evidence>
<keyword evidence="1" id="KW-0812">Transmembrane</keyword>
<dbReference type="Proteomes" id="UP000039021">
    <property type="component" value="Unassembled WGS sequence"/>
</dbReference>
<keyword evidence="1" id="KW-0472">Membrane</keyword>
<dbReference type="AlphaFoldDB" id="A0A655AT88"/>
<evidence type="ECO:0000313" key="3">
    <source>
        <dbReference type="EMBL" id="COX20976.1"/>
    </source>
</evidence>
<protein>
    <submittedName>
        <fullName evidence="2">Uncharacterized protein</fullName>
    </submittedName>
</protein>
<dbReference type="EMBL" id="CNFT01001818">
    <property type="protein sequence ID" value="CKT65865.1"/>
    <property type="molecule type" value="Genomic_DNA"/>
</dbReference>
<organism evidence="2 5">
    <name type="scientific">Mycobacterium tuberculosis</name>
    <dbReference type="NCBI Taxonomy" id="1773"/>
    <lineage>
        <taxon>Bacteria</taxon>
        <taxon>Bacillati</taxon>
        <taxon>Actinomycetota</taxon>
        <taxon>Actinomycetes</taxon>
        <taxon>Mycobacteriales</taxon>
        <taxon>Mycobacteriaceae</taxon>
        <taxon>Mycobacterium</taxon>
        <taxon>Mycobacterium tuberculosis complex</taxon>
    </lineage>
</organism>
<dbReference type="EMBL" id="CSBK01000286">
    <property type="protein sequence ID" value="COX20976.1"/>
    <property type="molecule type" value="Genomic_DNA"/>
</dbReference>
<proteinExistence type="predicted"/>
<feature type="transmembrane region" description="Helical" evidence="1">
    <location>
        <begin position="69"/>
        <end position="88"/>
    </location>
</feature>
<name>A0A655AT88_MYCTX</name>
<evidence type="ECO:0000313" key="5">
    <source>
        <dbReference type="Proteomes" id="UP000050164"/>
    </source>
</evidence>
<gene>
    <name evidence="3" type="ORF">ERS007739_00868</name>
    <name evidence="2" type="ORF">ERS027659_04695</name>
</gene>
<evidence type="ECO:0000313" key="4">
    <source>
        <dbReference type="Proteomes" id="UP000039021"/>
    </source>
</evidence>